<comment type="caution">
    <text evidence="2">The sequence shown here is derived from an EMBL/GenBank/DDBJ whole genome shotgun (WGS) entry which is preliminary data.</text>
</comment>
<dbReference type="EMBL" id="CAJVPG010000139">
    <property type="protein sequence ID" value="CAG8361113.1"/>
    <property type="molecule type" value="Genomic_DNA"/>
</dbReference>
<dbReference type="Proteomes" id="UP001152649">
    <property type="component" value="Unassembled WGS sequence"/>
</dbReference>
<accession>A0A9W4IUH7</accession>
<sequence length="187" mass="21780">MINHLYLNGDESQAQSPNHSDQDLQYASTPGFYGHTPPSEYGISPLPDQINKLLQLSEWEVNRPDDELSTSFIWYTIEWKVKVNNWSVSEDTEQDIALTPSAYWPLVLREKLYKVIEEKWFNGLSIDWTTVEKQLLAWGKFYAGGKELWLVIIFNYIKDDHSTRVATGSNEKRGRSSVTKRMFNERD</sequence>
<name>A0A9W4IUH7_9EURO</name>
<proteinExistence type="predicted"/>
<organism evidence="2 3">
    <name type="scientific">Penicillium salamii</name>
    <dbReference type="NCBI Taxonomy" id="1612424"/>
    <lineage>
        <taxon>Eukaryota</taxon>
        <taxon>Fungi</taxon>
        <taxon>Dikarya</taxon>
        <taxon>Ascomycota</taxon>
        <taxon>Pezizomycotina</taxon>
        <taxon>Eurotiomycetes</taxon>
        <taxon>Eurotiomycetidae</taxon>
        <taxon>Eurotiales</taxon>
        <taxon>Aspergillaceae</taxon>
        <taxon>Penicillium</taxon>
    </lineage>
</organism>
<reference evidence="2" key="1">
    <citation type="submission" date="2021-07" db="EMBL/GenBank/DDBJ databases">
        <authorList>
            <person name="Branca A.L. A."/>
        </authorList>
    </citation>
    <scope>NUCLEOTIDE SEQUENCE</scope>
</reference>
<feature type="compositionally biased region" description="Polar residues" evidence="1">
    <location>
        <begin position="10"/>
        <end position="28"/>
    </location>
</feature>
<evidence type="ECO:0000313" key="2">
    <source>
        <dbReference type="EMBL" id="CAG8361113.1"/>
    </source>
</evidence>
<evidence type="ECO:0000256" key="1">
    <source>
        <dbReference type="SAM" id="MobiDB-lite"/>
    </source>
</evidence>
<evidence type="ECO:0000313" key="3">
    <source>
        <dbReference type="Proteomes" id="UP001152649"/>
    </source>
</evidence>
<protein>
    <submittedName>
        <fullName evidence="2">Uncharacterized protein</fullName>
    </submittedName>
</protein>
<feature type="region of interest" description="Disordered" evidence="1">
    <location>
        <begin position="7"/>
        <end position="29"/>
    </location>
</feature>
<dbReference type="OrthoDB" id="88561at2759"/>
<gene>
    <name evidence="2" type="ORF">PSALAMII_LOCUS3788</name>
</gene>
<keyword evidence="3" id="KW-1185">Reference proteome</keyword>
<dbReference type="AlphaFoldDB" id="A0A9W4IUH7"/>